<evidence type="ECO:0000313" key="3">
    <source>
        <dbReference type="Proteomes" id="UP000029585"/>
    </source>
</evidence>
<evidence type="ECO:0000313" key="2">
    <source>
        <dbReference type="EMBL" id="KGF57452.1"/>
    </source>
</evidence>
<accession>A0A096CRN9</accession>
<dbReference type="InterPro" id="IPR058709">
    <property type="entry name" value="BSH_RND-rel"/>
</dbReference>
<evidence type="ECO:0000259" key="1">
    <source>
        <dbReference type="Pfam" id="PF26018"/>
    </source>
</evidence>
<keyword evidence="3" id="KW-1185">Reference proteome</keyword>
<proteinExistence type="predicted"/>
<name>A0A096CRN9_FLAPL</name>
<dbReference type="Proteomes" id="UP000029585">
    <property type="component" value="Unassembled WGS sequence"/>
</dbReference>
<sequence length="430" mass="46792">MKQGTLINRIVMLLLLAAVLVYLGVSAWRSFRDPYTLVLSYAYTVDDSLEATGFLVREERVLASPGGIVDLLPEEGEKVSRGETVALLYQNDSGLARKEELQSLTMEKEQLQYALERTQSGGDSSQLSQQVIDAIVALRSSVSTGDLTRLEDETLLLKSLVYKRDFTFNGGEEDGDAAAAIQSSIDAVDAQIAALSAQAAQDTSRLTASQAGVFSGQTDGYESLLTPGLLETITPGQLSQLDRQRPQPDAGAVGKLVTDATWYFVCAMGEEEAGRLIEGRTVTVRFSRDWSGEVDMKVERVGETPENGRVAVVLSSDRYLSETTLLRKQTVELVFDSQTGIRVPTQSVRVEERTVTDPETEEEKQELVTGVYVLVGQQAEFKPVTILAQLEDFALVKSADGSDGKKALRAGDEVILSSVELFDGKVITQS</sequence>
<protein>
    <recommendedName>
        <fullName evidence="1">RND related barrel-sandwich hybrid domain-containing protein</fullName>
    </recommendedName>
</protein>
<reference evidence="2 3" key="1">
    <citation type="submission" date="2011-08" db="EMBL/GenBank/DDBJ databases">
        <title>The Genome Sequence of Clostridium orbiscindens 1_3_50AFAA.</title>
        <authorList>
            <consortium name="The Broad Institute Genome Sequencing Platform"/>
            <person name="Earl A."/>
            <person name="Ward D."/>
            <person name="Feldgarden M."/>
            <person name="Gevers D."/>
            <person name="Daigneault M."/>
            <person name="Strauss J."/>
            <person name="Allen-Vercoe E."/>
            <person name="Young S.K."/>
            <person name="Zeng Q."/>
            <person name="Gargeya S."/>
            <person name="Fitzgerald M."/>
            <person name="Haas B."/>
            <person name="Abouelleil A."/>
            <person name="Alvarado L."/>
            <person name="Arachchi H.M."/>
            <person name="Berlin A."/>
            <person name="Brown A."/>
            <person name="Chapman S.B."/>
            <person name="Chen Z."/>
            <person name="Dunbar C."/>
            <person name="Freedman E."/>
            <person name="Gearin G."/>
            <person name="Gellesch M."/>
            <person name="Goldberg J."/>
            <person name="Griggs A."/>
            <person name="Gujja S."/>
            <person name="Heiman D."/>
            <person name="Howarth C."/>
            <person name="Larson L."/>
            <person name="Lui A."/>
            <person name="MacDonald P.J.P."/>
            <person name="Montmayeur A."/>
            <person name="Murphy C."/>
            <person name="Neiman D."/>
            <person name="Pearson M."/>
            <person name="Priest M."/>
            <person name="Roberts A."/>
            <person name="Saif S."/>
            <person name="Shea T."/>
            <person name="Shenoy N."/>
            <person name="Sisk P."/>
            <person name="Stolte C."/>
            <person name="Sykes S."/>
            <person name="Wortman J."/>
            <person name="Nusbaum C."/>
            <person name="Birren B."/>
        </authorList>
    </citation>
    <scope>NUCLEOTIDE SEQUENCE [LARGE SCALE GENOMIC DNA]</scope>
    <source>
        <strain evidence="2 3">1_3_50AFAA</strain>
    </source>
</reference>
<dbReference type="Pfam" id="PF26018">
    <property type="entry name" value="BSH_RND_rel"/>
    <property type="match status" value="1"/>
</dbReference>
<dbReference type="eggNOG" id="COG0845">
    <property type="taxonomic scope" value="Bacteria"/>
</dbReference>
<feature type="domain" description="RND related barrel-sandwich hybrid" evidence="1">
    <location>
        <begin position="59"/>
        <end position="249"/>
    </location>
</feature>
<dbReference type="AlphaFoldDB" id="A0A096CRN9"/>
<gene>
    <name evidence="2" type="ORF">HMPREF9460_00180</name>
</gene>
<dbReference type="RefSeq" id="WP_044938283.1">
    <property type="nucleotide sequence ID" value="NZ_KN174161.1"/>
</dbReference>
<dbReference type="PATRIC" id="fig|742738.3.peg.192"/>
<organism evidence="2 3">
    <name type="scientific">Flavonifractor plautii 1_3_50AFAA</name>
    <dbReference type="NCBI Taxonomy" id="742738"/>
    <lineage>
        <taxon>Bacteria</taxon>
        <taxon>Bacillati</taxon>
        <taxon>Bacillota</taxon>
        <taxon>Clostridia</taxon>
        <taxon>Eubacteriales</taxon>
        <taxon>Oscillospiraceae</taxon>
        <taxon>Flavonifractor</taxon>
    </lineage>
</organism>
<dbReference type="HOGENOM" id="CLU_050667_0_0_9"/>
<comment type="caution">
    <text evidence="2">The sequence shown here is derived from an EMBL/GenBank/DDBJ whole genome shotgun (WGS) entry which is preliminary data.</text>
</comment>
<dbReference type="EMBL" id="ADLO01000005">
    <property type="protein sequence ID" value="KGF57452.1"/>
    <property type="molecule type" value="Genomic_DNA"/>
</dbReference>